<dbReference type="InterPro" id="IPR019885">
    <property type="entry name" value="Tscrpt_reg_HTH_AsnC-type_CS"/>
</dbReference>
<organism evidence="5">
    <name type="scientific">Thermosporothrix sp. COM3</name>
    <dbReference type="NCBI Taxonomy" id="2490863"/>
    <lineage>
        <taxon>Bacteria</taxon>
        <taxon>Bacillati</taxon>
        <taxon>Chloroflexota</taxon>
        <taxon>Ktedonobacteria</taxon>
        <taxon>Ktedonobacterales</taxon>
        <taxon>Thermosporotrichaceae</taxon>
        <taxon>Thermosporothrix</taxon>
    </lineage>
</organism>
<sequence length="169" mass="18979">MSLRLKRSLDSTDWKILRELQHDARISFNELGRRVGLSTPGVTERVRKLEEAGILTGYGARVDPARVGLPVVAFIQLRCKAGACLFKTGSAKQFPEIMEMYKTSGSYCALLKVVVSSMQHLEALNERLAKHGEQVTNIVTSSVLEHRIIDWEHPPEDLLPPSNQDWQTP</sequence>
<dbReference type="GO" id="GO:0043200">
    <property type="term" value="P:response to amino acid"/>
    <property type="evidence" value="ECO:0007669"/>
    <property type="project" value="TreeGrafter"/>
</dbReference>
<dbReference type="InterPro" id="IPR000485">
    <property type="entry name" value="AsnC-type_HTH_dom"/>
</dbReference>
<dbReference type="GO" id="GO:0043565">
    <property type="term" value="F:sequence-specific DNA binding"/>
    <property type="evidence" value="ECO:0007669"/>
    <property type="project" value="InterPro"/>
</dbReference>
<dbReference type="InterPro" id="IPR036390">
    <property type="entry name" value="WH_DNA-bd_sf"/>
</dbReference>
<accession>A0A455SKQ5</accession>
<proteinExistence type="predicted"/>
<reference evidence="5" key="1">
    <citation type="submission" date="2018-12" db="EMBL/GenBank/DDBJ databases">
        <title>Novel natural products biosynthetic potential of the class Ktedonobacteria.</title>
        <authorList>
            <person name="Zheng Y."/>
            <person name="Saitou A."/>
            <person name="Wang C.M."/>
            <person name="Toyoda A."/>
            <person name="Minakuchi Y."/>
            <person name="Sekiguchi Y."/>
            <person name="Ueda K."/>
            <person name="Takano H."/>
            <person name="Sakai Y."/>
            <person name="Yokota A."/>
            <person name="Yabe S."/>
        </authorList>
    </citation>
    <scope>NUCLEOTIDE SEQUENCE</scope>
    <source>
        <strain evidence="5">COM3</strain>
    </source>
</reference>
<dbReference type="AlphaFoldDB" id="A0A455SKQ5"/>
<evidence type="ECO:0000259" key="4">
    <source>
        <dbReference type="PROSITE" id="PS50956"/>
    </source>
</evidence>
<dbReference type="PANTHER" id="PTHR30154">
    <property type="entry name" value="LEUCINE-RESPONSIVE REGULATORY PROTEIN"/>
    <property type="match status" value="1"/>
</dbReference>
<keyword evidence="2" id="KW-0238">DNA-binding</keyword>
<dbReference type="InterPro" id="IPR036388">
    <property type="entry name" value="WH-like_DNA-bd_sf"/>
</dbReference>
<dbReference type="CDD" id="cd00090">
    <property type="entry name" value="HTH_ARSR"/>
    <property type="match status" value="1"/>
</dbReference>
<gene>
    <name evidence="5" type="primary">lrp</name>
    <name evidence="5" type="ORF">KTC_27090</name>
</gene>
<dbReference type="Gene3D" id="1.10.10.10">
    <property type="entry name" value="Winged helix-like DNA-binding domain superfamily/Winged helix DNA-binding domain"/>
    <property type="match status" value="1"/>
</dbReference>
<keyword evidence="3" id="KW-0804">Transcription</keyword>
<dbReference type="SMART" id="SM00344">
    <property type="entry name" value="HTH_ASNC"/>
    <property type="match status" value="1"/>
</dbReference>
<dbReference type="PROSITE" id="PS50956">
    <property type="entry name" value="HTH_ASNC_2"/>
    <property type="match status" value="1"/>
</dbReference>
<dbReference type="FunFam" id="1.10.10.10:FF:000186">
    <property type="entry name" value="AsnC family transcriptional regulator"/>
    <property type="match status" value="1"/>
</dbReference>
<dbReference type="InterPro" id="IPR019888">
    <property type="entry name" value="Tscrpt_reg_AsnC-like"/>
</dbReference>
<evidence type="ECO:0000313" key="5">
    <source>
        <dbReference type="EMBL" id="BBH87958.1"/>
    </source>
</evidence>
<dbReference type="SUPFAM" id="SSF46785">
    <property type="entry name" value="Winged helix' DNA-binding domain"/>
    <property type="match status" value="1"/>
</dbReference>
<dbReference type="Gene3D" id="3.30.70.920">
    <property type="match status" value="1"/>
</dbReference>
<dbReference type="PANTHER" id="PTHR30154:SF53">
    <property type="entry name" value="HTH-TYPE TRANSCRIPTIONAL REGULATOR LRPC"/>
    <property type="match status" value="1"/>
</dbReference>
<dbReference type="InterPro" id="IPR011991">
    <property type="entry name" value="ArsR-like_HTH"/>
</dbReference>
<evidence type="ECO:0000256" key="2">
    <source>
        <dbReference type="ARBA" id="ARBA00023125"/>
    </source>
</evidence>
<evidence type="ECO:0000256" key="1">
    <source>
        <dbReference type="ARBA" id="ARBA00023015"/>
    </source>
</evidence>
<dbReference type="PRINTS" id="PR00033">
    <property type="entry name" value="HTHASNC"/>
</dbReference>
<dbReference type="InterPro" id="IPR011008">
    <property type="entry name" value="Dimeric_a/b-barrel"/>
</dbReference>
<protein>
    <submittedName>
        <fullName evidence="5">AsnC family transcriptional regulator</fullName>
    </submittedName>
</protein>
<dbReference type="SUPFAM" id="SSF54909">
    <property type="entry name" value="Dimeric alpha+beta barrel"/>
    <property type="match status" value="1"/>
</dbReference>
<dbReference type="Pfam" id="PF13404">
    <property type="entry name" value="HTH_AsnC-type"/>
    <property type="match status" value="1"/>
</dbReference>
<keyword evidence="1" id="KW-0805">Transcription regulation</keyword>
<dbReference type="Pfam" id="PF01037">
    <property type="entry name" value="AsnC_trans_reg"/>
    <property type="match status" value="1"/>
</dbReference>
<dbReference type="PROSITE" id="PS00519">
    <property type="entry name" value="HTH_ASNC_1"/>
    <property type="match status" value="1"/>
</dbReference>
<name>A0A455SKQ5_9CHLR</name>
<dbReference type="GO" id="GO:0005829">
    <property type="term" value="C:cytosol"/>
    <property type="evidence" value="ECO:0007669"/>
    <property type="project" value="TreeGrafter"/>
</dbReference>
<dbReference type="InterPro" id="IPR019887">
    <property type="entry name" value="Tscrpt_reg_AsnC/Lrp_C"/>
</dbReference>
<evidence type="ECO:0000256" key="3">
    <source>
        <dbReference type="ARBA" id="ARBA00023163"/>
    </source>
</evidence>
<dbReference type="EMBL" id="AP019376">
    <property type="protein sequence ID" value="BBH87958.1"/>
    <property type="molecule type" value="Genomic_DNA"/>
</dbReference>
<feature type="domain" description="HTH asnC-type" evidence="4">
    <location>
        <begin position="9"/>
        <end position="70"/>
    </location>
</feature>